<dbReference type="InterPro" id="IPR022644">
    <property type="entry name" value="De-COase2_N"/>
</dbReference>
<dbReference type="PRINTS" id="PR01179">
    <property type="entry name" value="ODADCRBXLASE"/>
</dbReference>
<evidence type="ECO:0000259" key="5">
    <source>
        <dbReference type="Pfam" id="PF00278"/>
    </source>
</evidence>
<comment type="similarity">
    <text evidence="4">Belongs to the Orn/Lys/Arg decarboxylase class-II family.</text>
</comment>
<evidence type="ECO:0000259" key="6">
    <source>
        <dbReference type="Pfam" id="PF02784"/>
    </source>
</evidence>
<evidence type="ECO:0000256" key="4">
    <source>
        <dbReference type="RuleBase" id="RU003737"/>
    </source>
</evidence>
<dbReference type="Gene3D" id="3.20.20.10">
    <property type="entry name" value="Alanine racemase"/>
    <property type="match status" value="1"/>
</dbReference>
<gene>
    <name evidence="7" type="primary">lysA3</name>
    <name evidence="7" type="ordered locus">HRM2_10630</name>
</gene>
<protein>
    <submittedName>
        <fullName evidence="7">LysA3</fullName>
        <ecNumber evidence="7">4.1.1.20</ecNumber>
    </submittedName>
</protein>
<dbReference type="HOGENOM" id="CLU_026444_0_1_7"/>
<dbReference type="SUPFAM" id="SSF50621">
    <property type="entry name" value="Alanine racemase C-terminal domain-like"/>
    <property type="match status" value="1"/>
</dbReference>
<dbReference type="InterPro" id="IPR009006">
    <property type="entry name" value="Ala_racemase/Decarboxylase_C"/>
</dbReference>
<keyword evidence="2 3" id="KW-0663">Pyridoxal phosphate</keyword>
<keyword evidence="7" id="KW-0456">Lyase</keyword>
<sequence length="416" mass="46730">MENDFHIIKNLMKQYDGSFYIYDEKKISSQIQILLENFPQFEFLYSIKTNPFPPIVKFVASKGFGADAASAQEVITGQKAGMPYEKILYSSPGKTSKDIERTIDKAMIIADSYNELVLINSVAQQKNIHKKVGLRINIDFSMDGEKGTSSKFGVDENTLVKQKEFLNGFSNIKIVGIHVHLRCQILDHGKICRYYERIIELGLFCKETLGWEMEFINLGGGLGIVYSLINDTPLDIEKLSCDCQGLIQRFNDKLKVRLIIETGRFITCEAGRYVTRIVDIKESLGTKYLIVEKGLNGFSRPSIAELLMDYTPENSNLKASEPLFTTKDAFEFIIPEGDTFDHEKVSIVGSLCTATDILVKDAMLPKAKIGDIVIVSKAGSYSYSLSPILFSSFCLPFQFYLNSDGEIFRSGTNSIL</sequence>
<dbReference type="InterPro" id="IPR002433">
    <property type="entry name" value="Orn_de-COase"/>
</dbReference>
<accession>C0QL89</accession>
<dbReference type="InterPro" id="IPR022643">
    <property type="entry name" value="De-COase2_C"/>
</dbReference>
<feature type="active site" description="Proton donor" evidence="3">
    <location>
        <position position="352"/>
    </location>
</feature>
<proteinExistence type="inferred from homology"/>
<organism evidence="7 8">
    <name type="scientific">Desulforapulum autotrophicum (strain ATCC 43914 / DSM 3382 / VKM B-1955 / HRM2)</name>
    <name type="common">Desulfobacterium autotrophicum</name>
    <dbReference type="NCBI Taxonomy" id="177437"/>
    <lineage>
        <taxon>Bacteria</taxon>
        <taxon>Pseudomonadati</taxon>
        <taxon>Thermodesulfobacteriota</taxon>
        <taxon>Desulfobacteria</taxon>
        <taxon>Desulfobacterales</taxon>
        <taxon>Desulfobacteraceae</taxon>
        <taxon>Desulforapulum</taxon>
    </lineage>
</organism>
<feature type="modified residue" description="N6-(pyridoxal phosphate)lysine" evidence="3">
    <location>
        <position position="48"/>
    </location>
</feature>
<dbReference type="GO" id="GO:0009089">
    <property type="term" value="P:lysine biosynthetic process via diaminopimelate"/>
    <property type="evidence" value="ECO:0007669"/>
    <property type="project" value="TreeGrafter"/>
</dbReference>
<feature type="domain" description="Orn/DAP/Arg decarboxylase 2 C-terminal" evidence="5">
    <location>
        <begin position="19"/>
        <end position="379"/>
    </location>
</feature>
<dbReference type="EC" id="4.1.1.20" evidence="7"/>
<dbReference type="GO" id="GO:0006596">
    <property type="term" value="P:polyamine biosynthetic process"/>
    <property type="evidence" value="ECO:0007669"/>
    <property type="project" value="InterPro"/>
</dbReference>
<dbReference type="Gene3D" id="2.40.37.10">
    <property type="entry name" value="Lyase, Ornithine Decarboxylase, Chain A, domain 1"/>
    <property type="match status" value="1"/>
</dbReference>
<dbReference type="STRING" id="177437.HRM2_10630"/>
<dbReference type="Proteomes" id="UP000000442">
    <property type="component" value="Chromosome"/>
</dbReference>
<feature type="domain" description="Orn/DAP/Arg decarboxylase 2 N-terminal" evidence="6">
    <location>
        <begin position="25"/>
        <end position="267"/>
    </location>
</feature>
<dbReference type="OrthoDB" id="9802241at2"/>
<dbReference type="InterPro" id="IPR029066">
    <property type="entry name" value="PLP-binding_barrel"/>
</dbReference>
<evidence type="ECO:0000256" key="2">
    <source>
        <dbReference type="ARBA" id="ARBA00022898"/>
    </source>
</evidence>
<dbReference type="KEGG" id="dat:HRM2_10630"/>
<evidence type="ECO:0000313" key="8">
    <source>
        <dbReference type="Proteomes" id="UP000000442"/>
    </source>
</evidence>
<comment type="cofactor">
    <cofactor evidence="1 3">
        <name>pyridoxal 5'-phosphate</name>
        <dbReference type="ChEBI" id="CHEBI:597326"/>
    </cofactor>
</comment>
<dbReference type="eggNOG" id="COG0019">
    <property type="taxonomic scope" value="Bacteria"/>
</dbReference>
<dbReference type="Pfam" id="PF02784">
    <property type="entry name" value="Orn_Arg_deC_N"/>
    <property type="match status" value="1"/>
</dbReference>
<dbReference type="GO" id="GO:0008836">
    <property type="term" value="F:diaminopimelate decarboxylase activity"/>
    <property type="evidence" value="ECO:0007669"/>
    <property type="project" value="UniProtKB-EC"/>
</dbReference>
<evidence type="ECO:0000313" key="7">
    <source>
        <dbReference type="EMBL" id="ACN14175.1"/>
    </source>
</evidence>
<dbReference type="SUPFAM" id="SSF51419">
    <property type="entry name" value="PLP-binding barrel"/>
    <property type="match status" value="1"/>
</dbReference>
<keyword evidence="8" id="KW-1185">Reference proteome</keyword>
<dbReference type="EMBL" id="CP001087">
    <property type="protein sequence ID" value="ACN14175.1"/>
    <property type="molecule type" value="Genomic_DNA"/>
</dbReference>
<dbReference type="PRINTS" id="PR01182">
    <property type="entry name" value="ORNDCRBXLASE"/>
</dbReference>
<dbReference type="PANTHER" id="PTHR43727">
    <property type="entry name" value="DIAMINOPIMELATE DECARBOXYLASE"/>
    <property type="match status" value="1"/>
</dbReference>
<dbReference type="PANTHER" id="PTHR43727:SF2">
    <property type="entry name" value="GROUP IV DECARBOXYLASE"/>
    <property type="match status" value="1"/>
</dbReference>
<reference evidence="7 8" key="1">
    <citation type="journal article" date="2009" name="Environ. Microbiol.">
        <title>Genome sequence of Desulfobacterium autotrophicum HRM2, a marine sulfate reducer oxidizing organic carbon completely to carbon dioxide.</title>
        <authorList>
            <person name="Strittmatter A.W."/>
            <person name="Liesegang H."/>
            <person name="Rabus R."/>
            <person name="Decker I."/>
            <person name="Amann J."/>
            <person name="Andres S."/>
            <person name="Henne A."/>
            <person name="Fricke W.F."/>
            <person name="Martinez-Arias R."/>
            <person name="Bartels D."/>
            <person name="Goesmann A."/>
            <person name="Krause L."/>
            <person name="Puehler A."/>
            <person name="Klenk H.P."/>
            <person name="Richter M."/>
            <person name="Schuler M."/>
            <person name="Gloeckner F.O."/>
            <person name="Meyerdierks A."/>
            <person name="Gottschalk G."/>
            <person name="Amann R."/>
        </authorList>
    </citation>
    <scope>NUCLEOTIDE SEQUENCE [LARGE SCALE GENOMIC DNA]</scope>
    <source>
        <strain evidence="8">ATCC 43914 / DSM 3382 / HRM2</strain>
    </source>
</reference>
<evidence type="ECO:0000256" key="3">
    <source>
        <dbReference type="PIRSR" id="PIRSR600183-50"/>
    </source>
</evidence>
<dbReference type="InterPro" id="IPR022657">
    <property type="entry name" value="De-COase2_CS"/>
</dbReference>
<name>C0QL89_DESAH</name>
<dbReference type="AlphaFoldDB" id="C0QL89"/>
<dbReference type="Pfam" id="PF00278">
    <property type="entry name" value="Orn_DAP_Arg_deC"/>
    <property type="match status" value="1"/>
</dbReference>
<evidence type="ECO:0000256" key="1">
    <source>
        <dbReference type="ARBA" id="ARBA00001933"/>
    </source>
</evidence>
<dbReference type="PROSITE" id="PS00879">
    <property type="entry name" value="ODR_DC_2_2"/>
    <property type="match status" value="1"/>
</dbReference>
<dbReference type="InterPro" id="IPR000183">
    <property type="entry name" value="Orn/DAP/Arg_de-COase"/>
</dbReference>